<sequence length="286" mass="30140">MATRPTPLGVGCLVVAVVLLVGAAVAGVNLLRDRGTVSPVPQRQRCVATAGERSVALDLEQARLTAIIVGLSVRRGLAPRAASIAMATVYQETGIRNLDYGDRDSVGLFQQRPSQGWGSVEELQDPYYATGKFYDALVKVDGWESGDINDVAQAVQRSGYPEAYRDHEADGRVLASALTGQSAAAFSCLERQDADGDAEGLAASLGRTLGRRVQPARDGAVVTVEARSDALAWASAAHAVANASTFGVVQVETLGRVWRTGGPDLPTWADAASPAERPRTVTITVR</sequence>
<reference evidence="1 2" key="1">
    <citation type="submission" date="2021-03" db="EMBL/GenBank/DDBJ databases">
        <title>Sequencing the genomes of 1000 actinobacteria strains.</title>
        <authorList>
            <person name="Klenk H.-P."/>
        </authorList>
    </citation>
    <scope>NUCLEOTIDE SEQUENCE [LARGE SCALE GENOMIC DNA]</scope>
    <source>
        <strain evidence="1 2">DSM 12936</strain>
    </source>
</reference>
<evidence type="ECO:0000313" key="1">
    <source>
        <dbReference type="EMBL" id="MBP2418209.1"/>
    </source>
</evidence>
<comment type="caution">
    <text evidence="1">The sequence shown here is derived from an EMBL/GenBank/DDBJ whole genome shotgun (WGS) entry which is preliminary data.</text>
</comment>
<evidence type="ECO:0008006" key="3">
    <source>
        <dbReference type="Google" id="ProtNLM"/>
    </source>
</evidence>
<name>A0ABS4ZAX5_9ACTN</name>
<dbReference type="Proteomes" id="UP000758168">
    <property type="component" value="Unassembled WGS sequence"/>
</dbReference>
<protein>
    <recommendedName>
        <fullName evidence="3">Heavy metal transporter</fullName>
    </recommendedName>
</protein>
<gene>
    <name evidence="1" type="ORF">JOF54_003131</name>
</gene>
<dbReference type="RefSeq" id="WP_210057546.1">
    <property type="nucleotide sequence ID" value="NZ_BAAAMH010000010.1"/>
</dbReference>
<keyword evidence="2" id="KW-1185">Reference proteome</keyword>
<dbReference type="EMBL" id="JAGIOB010000001">
    <property type="protein sequence ID" value="MBP2418209.1"/>
    <property type="molecule type" value="Genomic_DNA"/>
</dbReference>
<proteinExistence type="predicted"/>
<organism evidence="1 2">
    <name type="scientific">Microlunatus capsulatus</name>
    <dbReference type="NCBI Taxonomy" id="99117"/>
    <lineage>
        <taxon>Bacteria</taxon>
        <taxon>Bacillati</taxon>
        <taxon>Actinomycetota</taxon>
        <taxon>Actinomycetes</taxon>
        <taxon>Propionibacteriales</taxon>
        <taxon>Propionibacteriaceae</taxon>
        <taxon>Microlunatus</taxon>
    </lineage>
</organism>
<accession>A0ABS4ZAX5</accession>
<evidence type="ECO:0000313" key="2">
    <source>
        <dbReference type="Proteomes" id="UP000758168"/>
    </source>
</evidence>